<feature type="compositionally biased region" description="Polar residues" evidence="1">
    <location>
        <begin position="12"/>
        <end position="28"/>
    </location>
</feature>
<name>A0A392RP53_9FABA</name>
<sequence>MQYVPKKKDNVLASTSVEVEKNQQSNLIGTHEGKKQNKEHEAERQEAHESPKISSKDNGAISDANDGVVVQHSTSFSMMLNNV</sequence>
<proteinExistence type="predicted"/>
<feature type="compositionally biased region" description="Basic and acidic residues" evidence="1">
    <location>
        <begin position="31"/>
        <end position="55"/>
    </location>
</feature>
<evidence type="ECO:0000313" key="3">
    <source>
        <dbReference type="Proteomes" id="UP000265520"/>
    </source>
</evidence>
<feature type="region of interest" description="Disordered" evidence="1">
    <location>
        <begin position="1"/>
        <end position="66"/>
    </location>
</feature>
<comment type="caution">
    <text evidence="2">The sequence shown here is derived from an EMBL/GenBank/DDBJ whole genome shotgun (WGS) entry which is preliminary data.</text>
</comment>
<protein>
    <submittedName>
        <fullName evidence="2">Uncharacterized protein</fullName>
    </submittedName>
</protein>
<keyword evidence="3" id="KW-1185">Reference proteome</keyword>
<accession>A0A392RP53</accession>
<evidence type="ECO:0000256" key="1">
    <source>
        <dbReference type="SAM" id="MobiDB-lite"/>
    </source>
</evidence>
<organism evidence="2 3">
    <name type="scientific">Trifolium medium</name>
    <dbReference type="NCBI Taxonomy" id="97028"/>
    <lineage>
        <taxon>Eukaryota</taxon>
        <taxon>Viridiplantae</taxon>
        <taxon>Streptophyta</taxon>
        <taxon>Embryophyta</taxon>
        <taxon>Tracheophyta</taxon>
        <taxon>Spermatophyta</taxon>
        <taxon>Magnoliopsida</taxon>
        <taxon>eudicotyledons</taxon>
        <taxon>Gunneridae</taxon>
        <taxon>Pentapetalae</taxon>
        <taxon>rosids</taxon>
        <taxon>fabids</taxon>
        <taxon>Fabales</taxon>
        <taxon>Fabaceae</taxon>
        <taxon>Papilionoideae</taxon>
        <taxon>50 kb inversion clade</taxon>
        <taxon>NPAAA clade</taxon>
        <taxon>Hologalegina</taxon>
        <taxon>IRL clade</taxon>
        <taxon>Trifolieae</taxon>
        <taxon>Trifolium</taxon>
    </lineage>
</organism>
<dbReference type="AlphaFoldDB" id="A0A392RP53"/>
<dbReference type="Proteomes" id="UP000265520">
    <property type="component" value="Unassembled WGS sequence"/>
</dbReference>
<dbReference type="EMBL" id="LXQA010255709">
    <property type="protein sequence ID" value="MCI38421.1"/>
    <property type="molecule type" value="Genomic_DNA"/>
</dbReference>
<feature type="compositionally biased region" description="Basic and acidic residues" evidence="1">
    <location>
        <begin position="1"/>
        <end position="10"/>
    </location>
</feature>
<evidence type="ECO:0000313" key="2">
    <source>
        <dbReference type="EMBL" id="MCI38421.1"/>
    </source>
</evidence>
<feature type="non-terminal residue" evidence="2">
    <location>
        <position position="83"/>
    </location>
</feature>
<reference evidence="2 3" key="1">
    <citation type="journal article" date="2018" name="Front. Plant Sci.">
        <title>Red Clover (Trifolium pratense) and Zigzag Clover (T. medium) - A Picture of Genomic Similarities and Differences.</title>
        <authorList>
            <person name="Dluhosova J."/>
            <person name="Istvanek J."/>
            <person name="Nedelnik J."/>
            <person name="Repkova J."/>
        </authorList>
    </citation>
    <scope>NUCLEOTIDE SEQUENCE [LARGE SCALE GENOMIC DNA]</scope>
    <source>
        <strain evidence="3">cv. 10/8</strain>
        <tissue evidence="2">Leaf</tissue>
    </source>
</reference>